<dbReference type="EMBL" id="JAIWQS010000003">
    <property type="protein sequence ID" value="KAJ8769110.1"/>
    <property type="molecule type" value="Genomic_DNA"/>
</dbReference>
<keyword evidence="2" id="KW-1185">Reference proteome</keyword>
<evidence type="ECO:0000313" key="2">
    <source>
        <dbReference type="Proteomes" id="UP001159364"/>
    </source>
</evidence>
<sequence>MLELMRIAYFALCKKLWILYSYINCRDWNVLKPTAASLQQIGGQQGIESGIINLDNSHWQAFIDAATFQQEDFTGFAVILEDPEGGFIKAISGYQEGVKSAAMAEAIALRQALLHAKSHFHDEDCQHLFLALSSHSLDVSKLGLIVKRLFAYS</sequence>
<dbReference type="Proteomes" id="UP001159364">
    <property type="component" value="Linkage Group LG03"/>
</dbReference>
<proteinExistence type="predicted"/>
<gene>
    <name evidence="1" type="ORF">K2173_000885</name>
</gene>
<reference evidence="1 2" key="1">
    <citation type="submission" date="2021-09" db="EMBL/GenBank/DDBJ databases">
        <title>Genomic insights and catalytic innovation underlie evolution of tropane alkaloids biosynthesis.</title>
        <authorList>
            <person name="Wang Y.-J."/>
            <person name="Tian T."/>
            <person name="Huang J.-P."/>
            <person name="Huang S.-X."/>
        </authorList>
    </citation>
    <scope>NUCLEOTIDE SEQUENCE [LARGE SCALE GENOMIC DNA]</scope>
    <source>
        <strain evidence="1">KIB-2018</strain>
        <tissue evidence="1">Leaf</tissue>
    </source>
</reference>
<comment type="caution">
    <text evidence="1">The sequence shown here is derived from an EMBL/GenBank/DDBJ whole genome shotgun (WGS) entry which is preliminary data.</text>
</comment>
<accession>A0AAV8TT53</accession>
<protein>
    <recommendedName>
        <fullName evidence="3">RNase H type-1 domain-containing protein</fullName>
    </recommendedName>
</protein>
<evidence type="ECO:0000313" key="1">
    <source>
        <dbReference type="EMBL" id="KAJ8769110.1"/>
    </source>
</evidence>
<organism evidence="1 2">
    <name type="scientific">Erythroxylum novogranatense</name>
    <dbReference type="NCBI Taxonomy" id="1862640"/>
    <lineage>
        <taxon>Eukaryota</taxon>
        <taxon>Viridiplantae</taxon>
        <taxon>Streptophyta</taxon>
        <taxon>Embryophyta</taxon>
        <taxon>Tracheophyta</taxon>
        <taxon>Spermatophyta</taxon>
        <taxon>Magnoliopsida</taxon>
        <taxon>eudicotyledons</taxon>
        <taxon>Gunneridae</taxon>
        <taxon>Pentapetalae</taxon>
        <taxon>rosids</taxon>
        <taxon>fabids</taxon>
        <taxon>Malpighiales</taxon>
        <taxon>Erythroxylaceae</taxon>
        <taxon>Erythroxylum</taxon>
    </lineage>
</organism>
<dbReference type="AlphaFoldDB" id="A0AAV8TT53"/>
<evidence type="ECO:0008006" key="3">
    <source>
        <dbReference type="Google" id="ProtNLM"/>
    </source>
</evidence>
<name>A0AAV8TT53_9ROSI</name>